<name>A0A0F9EDV5_9ZZZZ</name>
<reference evidence="6" key="1">
    <citation type="journal article" date="2015" name="Nature">
        <title>Complex archaea that bridge the gap between prokaryotes and eukaryotes.</title>
        <authorList>
            <person name="Spang A."/>
            <person name="Saw J.H."/>
            <person name="Jorgensen S.L."/>
            <person name="Zaremba-Niedzwiedzka K."/>
            <person name="Martijn J."/>
            <person name="Lind A.E."/>
            <person name="van Eijk R."/>
            <person name="Schleper C."/>
            <person name="Guy L."/>
            <person name="Ettema T.J."/>
        </authorList>
    </citation>
    <scope>NUCLEOTIDE SEQUENCE</scope>
</reference>
<keyword evidence="2" id="KW-0963">Cytoplasm</keyword>
<dbReference type="GO" id="GO:0006281">
    <property type="term" value="P:DNA repair"/>
    <property type="evidence" value="ECO:0007669"/>
    <property type="project" value="InterPro"/>
</dbReference>
<dbReference type="InterPro" id="IPR007581">
    <property type="entry name" value="Endonuclease-V"/>
</dbReference>
<accession>A0A0F9EDV5</accession>
<dbReference type="PANTHER" id="PTHR28511:SF1">
    <property type="entry name" value="ENDONUCLEASE V"/>
    <property type="match status" value="1"/>
</dbReference>
<evidence type="ECO:0000256" key="5">
    <source>
        <dbReference type="ARBA" id="ARBA00022801"/>
    </source>
</evidence>
<dbReference type="PANTHER" id="PTHR28511">
    <property type="entry name" value="ENDONUCLEASE V"/>
    <property type="match status" value="1"/>
</dbReference>
<proteinExistence type="inferred from homology"/>
<dbReference type="CDD" id="cd06559">
    <property type="entry name" value="Endonuclease_V"/>
    <property type="match status" value="1"/>
</dbReference>
<dbReference type="GO" id="GO:0003727">
    <property type="term" value="F:single-stranded RNA binding"/>
    <property type="evidence" value="ECO:0007669"/>
    <property type="project" value="TreeGrafter"/>
</dbReference>
<organism evidence="6">
    <name type="scientific">marine sediment metagenome</name>
    <dbReference type="NCBI Taxonomy" id="412755"/>
    <lineage>
        <taxon>unclassified sequences</taxon>
        <taxon>metagenomes</taxon>
        <taxon>ecological metagenomes</taxon>
    </lineage>
</organism>
<keyword evidence="5" id="KW-0378">Hydrolase</keyword>
<evidence type="ECO:0000256" key="3">
    <source>
        <dbReference type="ARBA" id="ARBA00022722"/>
    </source>
</evidence>
<dbReference type="GO" id="GO:0016891">
    <property type="term" value="F:RNA endonuclease activity producing 5'-phosphomonoesters, hydrolytic mechanism"/>
    <property type="evidence" value="ECO:0007669"/>
    <property type="project" value="TreeGrafter"/>
</dbReference>
<dbReference type="GO" id="GO:0043737">
    <property type="term" value="F:deoxyribonuclease V activity"/>
    <property type="evidence" value="ECO:0007669"/>
    <property type="project" value="TreeGrafter"/>
</dbReference>
<evidence type="ECO:0000256" key="2">
    <source>
        <dbReference type="ARBA" id="ARBA00022490"/>
    </source>
</evidence>
<comment type="subcellular location">
    <subcellularLocation>
        <location evidence="1">Cytoplasm</location>
    </subcellularLocation>
</comment>
<keyword evidence="3" id="KW-0540">Nuclease</keyword>
<evidence type="ECO:0000256" key="1">
    <source>
        <dbReference type="ARBA" id="ARBA00004496"/>
    </source>
</evidence>
<dbReference type="Pfam" id="PF04493">
    <property type="entry name" value="Endonuclease_5"/>
    <property type="match status" value="1"/>
</dbReference>
<comment type="caution">
    <text evidence="6">The sequence shown here is derived from an EMBL/GenBank/DDBJ whole genome shotgun (WGS) entry which is preliminary data.</text>
</comment>
<evidence type="ECO:0000256" key="4">
    <source>
        <dbReference type="ARBA" id="ARBA00022759"/>
    </source>
</evidence>
<protein>
    <recommendedName>
        <fullName evidence="7">Endonuclease V</fullName>
    </recommendedName>
</protein>
<keyword evidence="4" id="KW-0255">Endonuclease</keyword>
<evidence type="ECO:0000313" key="6">
    <source>
        <dbReference type="EMBL" id="KKL72149.1"/>
    </source>
</evidence>
<evidence type="ECO:0008006" key="7">
    <source>
        <dbReference type="Google" id="ProtNLM"/>
    </source>
</evidence>
<dbReference type="Gene3D" id="3.30.2170.10">
    <property type="entry name" value="archaeoglobus fulgidus dsm 4304 superfamily"/>
    <property type="match status" value="1"/>
</dbReference>
<dbReference type="AlphaFoldDB" id="A0A0F9EDV5"/>
<dbReference type="GO" id="GO:0005737">
    <property type="term" value="C:cytoplasm"/>
    <property type="evidence" value="ECO:0007669"/>
    <property type="project" value="UniProtKB-SubCell"/>
</dbReference>
<dbReference type="HAMAP" id="MF_00801">
    <property type="entry name" value="Endonuclease_5"/>
    <property type="match status" value="1"/>
</dbReference>
<dbReference type="NCBIfam" id="NF008629">
    <property type="entry name" value="PRK11617.1"/>
    <property type="match status" value="1"/>
</dbReference>
<sequence>MRVRDLHPWRVTPAEAAAIQARLAPQVVAEGGPQGVRYVAGADIALGEPALSAVERPVLSRVEGSNGRGAVVLLSYPDLHLIEHHLVDEPVPFPYVPGLLAFREVPVLARAFEKLERTPDLLLVDGHGLSHPRRFGLACHLGLLLDVPTIGVAKSRLVGRHEEPPPEAGGSAELRDGPDLIGLVLRTRDRVSPVYVSVGHRIGLQQAAEWVLRVCRGYRLPEPTRLADQLSKGRPLPEAPR</sequence>
<dbReference type="EMBL" id="LAZR01025361">
    <property type="protein sequence ID" value="KKL72149.1"/>
    <property type="molecule type" value="Genomic_DNA"/>
</dbReference>
<gene>
    <name evidence="6" type="ORF">LCGC14_2087800</name>
</gene>